<dbReference type="InterPro" id="IPR036412">
    <property type="entry name" value="HAD-like_sf"/>
</dbReference>
<keyword evidence="2" id="KW-1185">Reference proteome</keyword>
<reference evidence="1 2" key="2">
    <citation type="journal article" date="2016" name="ISME J.">
        <title>Heterogeneous composition of key metabolic gene clusters in a vent mussel symbiont population.</title>
        <authorList>
            <person name="Ikuta T."/>
            <person name="Takaki Y."/>
            <person name="Nagai Y."/>
            <person name="Shimamura S."/>
            <person name="Tsuda M."/>
            <person name="Kawagucci S."/>
            <person name="Aoki Y."/>
            <person name="Inoue K."/>
            <person name="Teruya M."/>
            <person name="Satou K."/>
            <person name="Teruya K."/>
            <person name="Shimoji M."/>
            <person name="Tamotsu H."/>
            <person name="Hirano T."/>
            <person name="Maruyama T."/>
            <person name="Yoshida T."/>
        </authorList>
    </citation>
    <scope>NUCLEOTIDE SEQUENCE [LARGE SCALE GENOMIC DNA]</scope>
    <source>
        <strain evidence="1 2">Myojin Knoll</strain>
    </source>
</reference>
<dbReference type="Proteomes" id="UP000067399">
    <property type="component" value="Chromosome"/>
</dbReference>
<dbReference type="Pfam" id="PF00702">
    <property type="entry name" value="Hydrolase"/>
    <property type="match status" value="1"/>
</dbReference>
<reference evidence="1 2" key="1">
    <citation type="journal article" date="2000" name="Mar. Ecol. Prog. Ser.">
        <title>Phylogenetic characterization of endosymbionts in three hydrothermal vent mussels: influence on host distributions.</title>
        <authorList>
            <person name="Fujiwara Y."/>
            <person name="Takai K."/>
            <person name="Uematsu K."/>
            <person name="Tsuchida S."/>
            <person name="Hunt J.C."/>
            <person name="Hashimoto J."/>
        </authorList>
    </citation>
    <scope>NUCLEOTIDE SEQUENCE [LARGE SCALE GENOMIC DNA]</scope>
    <source>
        <strain evidence="1 2">Myojin Knoll</strain>
    </source>
</reference>
<dbReference type="RefSeq" id="WP_066044314.1">
    <property type="nucleotide sequence ID" value="NZ_AP013042.1"/>
</dbReference>
<gene>
    <name evidence="1" type="ORF">BSEPE_0756</name>
</gene>
<dbReference type="STRING" id="1303921.BSEPE_0756"/>
<dbReference type="EMBL" id="AP013042">
    <property type="protein sequence ID" value="BAS67750.1"/>
    <property type="molecule type" value="Genomic_DNA"/>
</dbReference>
<dbReference type="KEGG" id="ebh:BSEPE_0756"/>
<protein>
    <submittedName>
        <fullName evidence="1">HAD family hydrolase</fullName>
    </submittedName>
</protein>
<dbReference type="Gene3D" id="1.10.150.240">
    <property type="entry name" value="Putative phosphatase, domain 2"/>
    <property type="match status" value="1"/>
</dbReference>
<dbReference type="Gene3D" id="3.40.50.1000">
    <property type="entry name" value="HAD superfamily/HAD-like"/>
    <property type="match status" value="1"/>
</dbReference>
<dbReference type="PANTHER" id="PTHR42896">
    <property type="entry name" value="XYLULOSE-1,5-BISPHOSPHATE (XUBP) PHOSPHATASE"/>
    <property type="match status" value="1"/>
</dbReference>
<dbReference type="OrthoDB" id="9782449at2"/>
<name>A0A0P0URT1_9GAMM</name>
<sequence>MGLQALIFDVDGTLANTERDGHLIAFNLAFKELGLDWHWSNELYHQLLDVTGGQLRIKHYIKNYKPAFKCDDIDVFAKETHQLKTKIYVRLVDAGDIPLRMGVVRLFKEAREAGLRLAIATTTTPANVDALIANTLGREALDWFEVIGAGGVVPNLKPAGDIYHWVLDKMNLKSEDCIVFEDSHNGIISATDADLKTLITINEYTKSHIFNGAMVVLNNLGEPNKPFTMIEGEATDATYVSVDYLKELYAKHC</sequence>
<dbReference type="InterPro" id="IPR023214">
    <property type="entry name" value="HAD_sf"/>
</dbReference>
<dbReference type="AlphaFoldDB" id="A0A0P0URT1"/>
<dbReference type="SUPFAM" id="SSF56784">
    <property type="entry name" value="HAD-like"/>
    <property type="match status" value="1"/>
</dbReference>
<dbReference type="InterPro" id="IPR006439">
    <property type="entry name" value="HAD-SF_hydro_IA"/>
</dbReference>
<dbReference type="NCBIfam" id="TIGR01509">
    <property type="entry name" value="HAD-SF-IA-v3"/>
    <property type="match status" value="1"/>
</dbReference>
<dbReference type="InterPro" id="IPR044999">
    <property type="entry name" value="CbbY-like"/>
</dbReference>
<accession>A0A0P0URT1</accession>
<evidence type="ECO:0000313" key="1">
    <source>
        <dbReference type="EMBL" id="BAS67750.1"/>
    </source>
</evidence>
<dbReference type="GO" id="GO:0016787">
    <property type="term" value="F:hydrolase activity"/>
    <property type="evidence" value="ECO:0007669"/>
    <property type="project" value="UniProtKB-KW"/>
</dbReference>
<dbReference type="SFLD" id="SFLDG01129">
    <property type="entry name" value="C1.5:_HAD__Beta-PGM__Phosphata"/>
    <property type="match status" value="1"/>
</dbReference>
<dbReference type="SFLD" id="SFLDS00003">
    <property type="entry name" value="Haloacid_Dehalogenase"/>
    <property type="match status" value="1"/>
</dbReference>
<dbReference type="InterPro" id="IPR023198">
    <property type="entry name" value="PGP-like_dom2"/>
</dbReference>
<organism evidence="1 2">
    <name type="scientific">endosymbiont of Bathymodiolus septemdierum str. Myojin knoll</name>
    <dbReference type="NCBI Taxonomy" id="1303921"/>
    <lineage>
        <taxon>Bacteria</taxon>
        <taxon>Pseudomonadati</taxon>
        <taxon>Pseudomonadota</taxon>
        <taxon>Gammaproteobacteria</taxon>
        <taxon>sulfur-oxidizing symbionts</taxon>
    </lineage>
</organism>
<dbReference type="PANTHER" id="PTHR42896:SF2">
    <property type="entry name" value="CBBY-LIKE PROTEIN"/>
    <property type="match status" value="1"/>
</dbReference>
<keyword evidence="1" id="KW-0378">Hydrolase</keyword>
<evidence type="ECO:0000313" key="2">
    <source>
        <dbReference type="Proteomes" id="UP000067399"/>
    </source>
</evidence>
<proteinExistence type="predicted"/>